<dbReference type="GO" id="GO:0003841">
    <property type="term" value="F:1-acylglycerol-3-phosphate O-acyltransferase activity"/>
    <property type="evidence" value="ECO:0007669"/>
    <property type="project" value="TreeGrafter"/>
</dbReference>
<dbReference type="Pfam" id="PF01553">
    <property type="entry name" value="Acyltransferase"/>
    <property type="match status" value="1"/>
</dbReference>
<evidence type="ECO:0000313" key="7">
    <source>
        <dbReference type="Proteomes" id="UP000054408"/>
    </source>
</evidence>
<keyword evidence="4" id="KW-0812">Transmembrane</keyword>
<dbReference type="RefSeq" id="XP_013757108.1">
    <property type="nucleotide sequence ID" value="XM_013901654.1"/>
</dbReference>
<dbReference type="Pfam" id="PF16076">
    <property type="entry name" value="Acyltransf_C"/>
    <property type="match status" value="1"/>
</dbReference>
<dbReference type="OMA" id="EQECSTW"/>
<evidence type="ECO:0000256" key="4">
    <source>
        <dbReference type="SAM" id="Phobius"/>
    </source>
</evidence>
<keyword evidence="4" id="KW-0472">Membrane</keyword>
<dbReference type="SMART" id="SM00563">
    <property type="entry name" value="PlsC"/>
    <property type="match status" value="1"/>
</dbReference>
<evidence type="ECO:0000256" key="3">
    <source>
        <dbReference type="ARBA" id="ARBA00023315"/>
    </source>
</evidence>
<keyword evidence="3 6" id="KW-0012">Acyltransferase</keyword>
<keyword evidence="2 6" id="KW-0808">Transferase</keyword>
<dbReference type="PANTHER" id="PTHR10983">
    <property type="entry name" value="1-ACYLGLYCEROL-3-PHOSPHATE ACYLTRANSFERASE-RELATED"/>
    <property type="match status" value="1"/>
</dbReference>
<dbReference type="GeneID" id="25565597"/>
<name>A0A0L0DDR9_THETB</name>
<reference evidence="6 7" key="1">
    <citation type="submission" date="2010-05" db="EMBL/GenBank/DDBJ databases">
        <title>The Genome Sequence of Thecamonas trahens ATCC 50062.</title>
        <authorList>
            <consortium name="The Broad Institute Genome Sequencing Platform"/>
            <person name="Russ C."/>
            <person name="Cuomo C."/>
            <person name="Shea T."/>
            <person name="Young S.K."/>
            <person name="Zeng Q."/>
            <person name="Koehrsen M."/>
            <person name="Haas B."/>
            <person name="Borodovsky M."/>
            <person name="Guigo R."/>
            <person name="Alvarado L."/>
            <person name="Berlin A."/>
            <person name="Bochicchio J."/>
            <person name="Borenstein D."/>
            <person name="Chapman S."/>
            <person name="Chen Z."/>
            <person name="Freedman E."/>
            <person name="Gellesch M."/>
            <person name="Goldberg J."/>
            <person name="Griggs A."/>
            <person name="Gujja S."/>
            <person name="Heilman E."/>
            <person name="Heiman D."/>
            <person name="Hepburn T."/>
            <person name="Howarth C."/>
            <person name="Jen D."/>
            <person name="Larson L."/>
            <person name="Mehta T."/>
            <person name="Park D."/>
            <person name="Pearson M."/>
            <person name="Roberts A."/>
            <person name="Saif S."/>
            <person name="Shenoy N."/>
            <person name="Sisk P."/>
            <person name="Stolte C."/>
            <person name="Sykes S."/>
            <person name="Thomson T."/>
            <person name="Walk T."/>
            <person name="White J."/>
            <person name="Yandava C."/>
            <person name="Burger G."/>
            <person name="Gray M.W."/>
            <person name="Holland P.W.H."/>
            <person name="King N."/>
            <person name="Lang F.B.F."/>
            <person name="Roger A.J."/>
            <person name="Ruiz-Trillo I."/>
            <person name="Lander E."/>
            <person name="Nusbaum C."/>
        </authorList>
    </citation>
    <scope>NUCLEOTIDE SEQUENCE [LARGE SCALE GENOMIC DNA]</scope>
    <source>
        <strain evidence="6 7">ATCC 50062</strain>
    </source>
</reference>
<dbReference type="eggNOG" id="KOG1505">
    <property type="taxonomic scope" value="Eukaryota"/>
</dbReference>
<accession>A0A0L0DDR9</accession>
<dbReference type="OrthoDB" id="189226at2759"/>
<dbReference type="STRING" id="461836.A0A0L0DDR9"/>
<dbReference type="CDD" id="cd07990">
    <property type="entry name" value="LPLAT_LCLAT1-like"/>
    <property type="match status" value="1"/>
</dbReference>
<dbReference type="InterPro" id="IPR002123">
    <property type="entry name" value="Plipid/glycerol_acylTrfase"/>
</dbReference>
<dbReference type="AlphaFoldDB" id="A0A0L0DDR9"/>
<evidence type="ECO:0000313" key="6">
    <source>
        <dbReference type="EMBL" id="KNC50281.1"/>
    </source>
</evidence>
<evidence type="ECO:0000259" key="5">
    <source>
        <dbReference type="SMART" id="SM00563"/>
    </source>
</evidence>
<dbReference type="GO" id="GO:0012505">
    <property type="term" value="C:endomembrane system"/>
    <property type="evidence" value="ECO:0007669"/>
    <property type="project" value="TreeGrafter"/>
</dbReference>
<sequence>MGMLYKAAGLCLWSLIWIEAIVMAIVTFTIVSPLSWLLGGRIGHARTLNAMVDRLIWYHMVWMLEVWGGSRIEFYGDELPLRESALLISNHIFLADFWPFFSLALRKGRLGCIKIFSKNNVKYLPGFGWGAWLMGFVFIRRNWTQDADLIRNTFANLKATGLPIWLLSHPESTRITPRKYAESVAYQKQNSHLPALKHLLLPRTRGFIATVDALRDSLLDSVYDLTVDYPEGFPGMFNTAAGNGPRIVIHIKRYPIEELPRDADELKAWCLERWVEKDALLETFRTTDAFPDPIPEPFARLPMNL</sequence>
<dbReference type="Proteomes" id="UP000054408">
    <property type="component" value="Unassembled WGS sequence"/>
</dbReference>
<feature type="domain" description="Phospholipid/glycerol acyltransferase" evidence="5">
    <location>
        <begin position="85"/>
        <end position="208"/>
    </location>
</feature>
<keyword evidence="4" id="KW-1133">Transmembrane helix</keyword>
<dbReference type="InterPro" id="IPR032098">
    <property type="entry name" value="Acyltransf_C"/>
</dbReference>
<keyword evidence="7" id="KW-1185">Reference proteome</keyword>
<organism evidence="6 7">
    <name type="scientific">Thecamonas trahens ATCC 50062</name>
    <dbReference type="NCBI Taxonomy" id="461836"/>
    <lineage>
        <taxon>Eukaryota</taxon>
        <taxon>Apusozoa</taxon>
        <taxon>Apusomonadida</taxon>
        <taxon>Apusomonadidae</taxon>
        <taxon>Thecamonas</taxon>
    </lineage>
</organism>
<dbReference type="EMBL" id="GL349460">
    <property type="protein sequence ID" value="KNC50281.1"/>
    <property type="molecule type" value="Genomic_DNA"/>
</dbReference>
<proteinExistence type="inferred from homology"/>
<evidence type="ECO:0000256" key="2">
    <source>
        <dbReference type="ARBA" id="ARBA00022679"/>
    </source>
</evidence>
<protein>
    <submittedName>
        <fullName evidence="6">1-acyl-sn-glycerol-3-phosphate acyltransferase PLS1</fullName>
    </submittedName>
</protein>
<feature type="transmembrane region" description="Helical" evidence="4">
    <location>
        <begin position="12"/>
        <end position="34"/>
    </location>
</feature>
<comment type="similarity">
    <text evidence="1">Belongs to the 1-acyl-sn-glycerol-3-phosphate acyltransferase family.</text>
</comment>
<gene>
    <name evidence="6" type="ORF">AMSG_06440</name>
</gene>
<dbReference type="PANTHER" id="PTHR10983:SF24">
    <property type="entry name" value="1-ACYLGLYCEROL-3-PHOSPHATE O-ACYLTRANSFERASE 3, ISOFORM E-RELATED"/>
    <property type="match status" value="1"/>
</dbReference>
<evidence type="ECO:0000256" key="1">
    <source>
        <dbReference type="ARBA" id="ARBA00008655"/>
    </source>
</evidence>
<dbReference type="SUPFAM" id="SSF69593">
    <property type="entry name" value="Glycerol-3-phosphate (1)-acyltransferase"/>
    <property type="match status" value="1"/>
</dbReference>